<sequence>REGKDINITQVMDRWTLQMGYPVVTISKNDSLDNSVTISQEHFVYDTEAKIQNPELFNK</sequence>
<dbReference type="EMBL" id="JAMKFB020000004">
    <property type="protein sequence ID" value="KAL0195834.1"/>
    <property type="molecule type" value="Genomic_DNA"/>
</dbReference>
<evidence type="ECO:0008006" key="3">
    <source>
        <dbReference type="Google" id="ProtNLM"/>
    </source>
</evidence>
<dbReference type="AlphaFoldDB" id="A0ABD0RBI6"/>
<proteinExistence type="predicted"/>
<organism evidence="1 2">
    <name type="scientific">Cirrhinus mrigala</name>
    <name type="common">Mrigala</name>
    <dbReference type="NCBI Taxonomy" id="683832"/>
    <lineage>
        <taxon>Eukaryota</taxon>
        <taxon>Metazoa</taxon>
        <taxon>Chordata</taxon>
        <taxon>Craniata</taxon>
        <taxon>Vertebrata</taxon>
        <taxon>Euteleostomi</taxon>
        <taxon>Actinopterygii</taxon>
        <taxon>Neopterygii</taxon>
        <taxon>Teleostei</taxon>
        <taxon>Ostariophysi</taxon>
        <taxon>Cypriniformes</taxon>
        <taxon>Cyprinidae</taxon>
        <taxon>Labeoninae</taxon>
        <taxon>Labeonini</taxon>
        <taxon>Cirrhinus</taxon>
    </lineage>
</organism>
<gene>
    <name evidence="1" type="ORF">M9458_009406</name>
</gene>
<accession>A0ABD0RBI6</accession>
<name>A0ABD0RBI6_CIRMR</name>
<comment type="caution">
    <text evidence="1">The sequence shown here is derived from an EMBL/GenBank/DDBJ whole genome shotgun (WGS) entry which is preliminary data.</text>
</comment>
<feature type="non-terminal residue" evidence="1">
    <location>
        <position position="59"/>
    </location>
</feature>
<keyword evidence="2" id="KW-1185">Reference proteome</keyword>
<reference evidence="1 2" key="1">
    <citation type="submission" date="2024-05" db="EMBL/GenBank/DDBJ databases">
        <title>Genome sequencing and assembly of Indian major carp, Cirrhinus mrigala (Hamilton, 1822).</title>
        <authorList>
            <person name="Mohindra V."/>
            <person name="Chowdhury L.M."/>
            <person name="Lal K."/>
            <person name="Jena J.K."/>
        </authorList>
    </citation>
    <scope>NUCLEOTIDE SEQUENCE [LARGE SCALE GENOMIC DNA]</scope>
    <source>
        <strain evidence="1">CM1030</strain>
        <tissue evidence="1">Blood</tissue>
    </source>
</reference>
<evidence type="ECO:0000313" key="1">
    <source>
        <dbReference type="EMBL" id="KAL0195834.1"/>
    </source>
</evidence>
<evidence type="ECO:0000313" key="2">
    <source>
        <dbReference type="Proteomes" id="UP001529510"/>
    </source>
</evidence>
<feature type="non-terminal residue" evidence="1">
    <location>
        <position position="1"/>
    </location>
</feature>
<protein>
    <recommendedName>
        <fullName evidence="3">Aminopeptidase N</fullName>
    </recommendedName>
</protein>
<dbReference type="Proteomes" id="UP001529510">
    <property type="component" value="Unassembled WGS sequence"/>
</dbReference>